<accession>A0ABS5L605</accession>
<reference evidence="2 3" key="1">
    <citation type="submission" date="2020-02" db="EMBL/GenBank/DDBJ databases">
        <title>Acidophilic actinobacteria isolated from forest soil.</title>
        <authorList>
            <person name="Golinska P."/>
        </authorList>
    </citation>
    <scope>NUCLEOTIDE SEQUENCE [LARGE SCALE GENOMIC DNA]</scope>
    <source>
        <strain evidence="2 3">NL8</strain>
    </source>
</reference>
<dbReference type="Gene3D" id="1.10.287.1060">
    <property type="entry name" value="ESAT-6-like"/>
    <property type="match status" value="1"/>
</dbReference>
<name>A0ABS5L605_9ACTN</name>
<gene>
    <name evidence="2" type="ORF">KGQ19_43165</name>
</gene>
<evidence type="ECO:0000313" key="2">
    <source>
        <dbReference type="EMBL" id="MBS2553675.1"/>
    </source>
</evidence>
<feature type="region of interest" description="Disordered" evidence="1">
    <location>
        <begin position="131"/>
        <end position="185"/>
    </location>
</feature>
<dbReference type="Proteomes" id="UP000730482">
    <property type="component" value="Unassembled WGS sequence"/>
</dbReference>
<evidence type="ECO:0008006" key="4">
    <source>
        <dbReference type="Google" id="ProtNLM"/>
    </source>
</evidence>
<organism evidence="2 3">
    <name type="scientific">Catenulispora pinistramenti</name>
    <dbReference type="NCBI Taxonomy" id="2705254"/>
    <lineage>
        <taxon>Bacteria</taxon>
        <taxon>Bacillati</taxon>
        <taxon>Actinomycetota</taxon>
        <taxon>Actinomycetes</taxon>
        <taxon>Catenulisporales</taxon>
        <taxon>Catenulisporaceae</taxon>
        <taxon>Catenulispora</taxon>
    </lineage>
</organism>
<dbReference type="EMBL" id="JAAFYZ010000275">
    <property type="protein sequence ID" value="MBS2553675.1"/>
    <property type="molecule type" value="Genomic_DNA"/>
</dbReference>
<sequence length="491" mass="50828">MSGHDWQTFDWQGARYNQGDLIPGDPTQVASLGRQLRQAADMITQQVNNLRGLIDGHGFDSDSGRAFQEQIGDAADNLSKVYNRYDEAAKALGTTVRASSAKSDMNWGSGTEWASTLELAQVKVVDALNRGKTADSESSNAQKQITTANQAAAANPHPAPAGQPDPAMTKLTGQKQQADSDVSQAGRDIDSAISLRDAEGKAVASAIRHVIDHDGLKDPSGFWNFVGDVIAEVGHIAGAISAVCGVLALICSFIPGLQALGLLLGTISLITGLVALGCDTISALDGKGTWLDVGIDALGCLSFGAGRVLGEGAKGAEVLAKGAEAADTLKDARALASAGADFSDAWDMSSSLRGGMKLMDGMDAIKAAKNFTPTGLGDVAKLWTGVRQGASGLEVVNALKGAADSPFAMKAWGSAVPWLASQTIPLGLGTVNLANSSGWGWDNNNFLSPITGQAWFDGAKNHSAWGSNGIPGLNWSWESNGGWHADALADG</sequence>
<feature type="compositionally biased region" description="Polar residues" evidence="1">
    <location>
        <begin position="171"/>
        <end position="183"/>
    </location>
</feature>
<evidence type="ECO:0000313" key="3">
    <source>
        <dbReference type="Proteomes" id="UP000730482"/>
    </source>
</evidence>
<keyword evidence="3" id="KW-1185">Reference proteome</keyword>
<evidence type="ECO:0000256" key="1">
    <source>
        <dbReference type="SAM" id="MobiDB-lite"/>
    </source>
</evidence>
<comment type="caution">
    <text evidence="2">The sequence shown here is derived from an EMBL/GenBank/DDBJ whole genome shotgun (WGS) entry which is preliminary data.</text>
</comment>
<protein>
    <recommendedName>
        <fullName evidence="4">WXG100 family type VII secretion target</fullName>
    </recommendedName>
</protein>
<feature type="compositionally biased region" description="Low complexity" evidence="1">
    <location>
        <begin position="140"/>
        <end position="156"/>
    </location>
</feature>
<proteinExistence type="predicted"/>
<dbReference type="RefSeq" id="WP_212020461.1">
    <property type="nucleotide sequence ID" value="NZ_JAAFYZ010000275.1"/>
</dbReference>